<dbReference type="InterPro" id="IPR002611">
    <property type="entry name" value="IstB_ATP-bd"/>
</dbReference>
<proteinExistence type="predicted"/>
<keyword evidence="2" id="KW-0067">ATP-binding</keyword>
<dbReference type="PIRSF" id="PIRSF003073">
    <property type="entry name" value="DNAC_TnpB_IstB"/>
    <property type="match status" value="1"/>
</dbReference>
<dbReference type="InterPro" id="IPR028350">
    <property type="entry name" value="DNAC/IstB-like"/>
</dbReference>
<name>A0AAW7ZHQ8_9FIRM</name>
<protein>
    <submittedName>
        <fullName evidence="2">ATP-binding protein</fullName>
    </submittedName>
</protein>
<keyword evidence="3" id="KW-1185">Reference proteome</keyword>
<evidence type="ECO:0000259" key="1">
    <source>
        <dbReference type="Pfam" id="PF01695"/>
    </source>
</evidence>
<sequence>MINQPTIEKLHAMRLSAMADAFKSQDGDHSYDALSFNDRFGMLVDMEYQKRRTSKLQKSIKAATFRYPDACVENIEYHVDRQLDKSQILQLSTCRYIHDGHHILLEGASGNGKTYIACALGIAACRNFLTVRYIRLPELLNDLVIAKGEGTYKKLIKAYQKVDLLILDEWLLKPLSTDQAMELFEIVEARTRGGSMIFCTQFDPRGWYDRIGTAEDGTVSEAIIDRIKHNSFEILIDGNISMRERHGIKSNKSGGTDL</sequence>
<dbReference type="EMBL" id="JARPTC010000025">
    <property type="protein sequence ID" value="MDO7788788.1"/>
    <property type="molecule type" value="Genomic_DNA"/>
</dbReference>
<dbReference type="CDD" id="cd00009">
    <property type="entry name" value="AAA"/>
    <property type="match status" value="1"/>
</dbReference>
<keyword evidence="2" id="KW-0547">Nucleotide-binding</keyword>
<dbReference type="Pfam" id="PF01695">
    <property type="entry name" value="IstB_IS21"/>
    <property type="match status" value="1"/>
</dbReference>
<dbReference type="PANTHER" id="PTHR30050">
    <property type="entry name" value="CHROMOSOMAL REPLICATION INITIATOR PROTEIN DNAA"/>
    <property type="match status" value="1"/>
</dbReference>
<evidence type="ECO:0000313" key="2">
    <source>
        <dbReference type="EMBL" id="MDO7788788.1"/>
    </source>
</evidence>
<dbReference type="InterPro" id="IPR027417">
    <property type="entry name" value="P-loop_NTPase"/>
</dbReference>
<accession>A0AAW7ZHQ8</accession>
<dbReference type="PANTHER" id="PTHR30050:SF4">
    <property type="entry name" value="ATP-BINDING PROTEIN RV3427C IN INSERTION SEQUENCE-RELATED"/>
    <property type="match status" value="1"/>
</dbReference>
<organism evidence="2 3">
    <name type="scientific">Desulforamulus aquiferis</name>
    <dbReference type="NCBI Taxonomy" id="1397668"/>
    <lineage>
        <taxon>Bacteria</taxon>
        <taxon>Bacillati</taxon>
        <taxon>Bacillota</taxon>
        <taxon>Clostridia</taxon>
        <taxon>Eubacteriales</taxon>
        <taxon>Peptococcaceae</taxon>
        <taxon>Desulforamulus</taxon>
    </lineage>
</organism>
<reference evidence="2" key="2">
    <citation type="submission" date="2023-03" db="EMBL/GenBank/DDBJ databases">
        <authorList>
            <person name="Zhang Z."/>
        </authorList>
    </citation>
    <scope>NUCLEOTIDE SEQUENCE</scope>
    <source>
        <strain evidence="2">DSA</strain>
    </source>
</reference>
<comment type="caution">
    <text evidence="2">The sequence shown here is derived from an EMBL/GenBank/DDBJ whole genome shotgun (WGS) entry which is preliminary data.</text>
</comment>
<dbReference type="AlphaFoldDB" id="A0AAW7ZHQ8"/>
<dbReference type="Gene3D" id="3.40.50.300">
    <property type="entry name" value="P-loop containing nucleotide triphosphate hydrolases"/>
    <property type="match status" value="1"/>
</dbReference>
<dbReference type="RefSeq" id="WP_304545036.1">
    <property type="nucleotide sequence ID" value="NZ_JARPTC010000025.1"/>
</dbReference>
<dbReference type="GO" id="GO:0006260">
    <property type="term" value="P:DNA replication"/>
    <property type="evidence" value="ECO:0007669"/>
    <property type="project" value="TreeGrafter"/>
</dbReference>
<dbReference type="Proteomes" id="UP001172911">
    <property type="component" value="Unassembled WGS sequence"/>
</dbReference>
<gene>
    <name evidence="2" type="ORF">P6N53_16305</name>
</gene>
<reference evidence="2" key="1">
    <citation type="journal article" date="2023" name="J. Hazard. Mater.">
        <title>Anaerobic biodegradation of pyrene and benzo[a]pyrene by a new sulfate-reducing Desulforamulus aquiferis strain DSA.</title>
        <authorList>
            <person name="Zhang Z."/>
            <person name="Sun J."/>
            <person name="Gong X."/>
            <person name="Wang C."/>
            <person name="Wang H."/>
        </authorList>
    </citation>
    <scope>NUCLEOTIDE SEQUENCE</scope>
    <source>
        <strain evidence="2">DSA</strain>
    </source>
</reference>
<evidence type="ECO:0000313" key="3">
    <source>
        <dbReference type="Proteomes" id="UP001172911"/>
    </source>
</evidence>
<dbReference type="SUPFAM" id="SSF52540">
    <property type="entry name" value="P-loop containing nucleoside triphosphate hydrolases"/>
    <property type="match status" value="1"/>
</dbReference>
<dbReference type="GO" id="GO:0005524">
    <property type="term" value="F:ATP binding"/>
    <property type="evidence" value="ECO:0007669"/>
    <property type="project" value="UniProtKB-KW"/>
</dbReference>
<feature type="domain" description="IstB-like ATP-binding" evidence="1">
    <location>
        <begin position="10"/>
        <end position="248"/>
    </location>
</feature>